<comment type="caution">
    <text evidence="1">The sequence shown here is derived from an EMBL/GenBank/DDBJ whole genome shotgun (WGS) entry which is preliminary data.</text>
</comment>
<protein>
    <submittedName>
        <fullName evidence="1">Uncharacterized protein</fullName>
    </submittedName>
</protein>
<dbReference type="EMBL" id="QPFP01000002">
    <property type="protein sequence ID" value="TEB38599.1"/>
    <property type="molecule type" value="Genomic_DNA"/>
</dbReference>
<gene>
    <name evidence="1" type="ORF">FA13DRAFT_1784917</name>
</gene>
<accession>A0A4Y7TYE7</accession>
<reference evidence="1 2" key="1">
    <citation type="journal article" date="2019" name="Nat. Ecol. Evol.">
        <title>Megaphylogeny resolves global patterns of mushroom evolution.</title>
        <authorList>
            <person name="Varga T."/>
            <person name="Krizsan K."/>
            <person name="Foldi C."/>
            <person name="Dima B."/>
            <person name="Sanchez-Garcia M."/>
            <person name="Sanchez-Ramirez S."/>
            <person name="Szollosi G.J."/>
            <person name="Szarkandi J.G."/>
            <person name="Papp V."/>
            <person name="Albert L."/>
            <person name="Andreopoulos W."/>
            <person name="Angelini C."/>
            <person name="Antonin V."/>
            <person name="Barry K.W."/>
            <person name="Bougher N.L."/>
            <person name="Buchanan P."/>
            <person name="Buyck B."/>
            <person name="Bense V."/>
            <person name="Catcheside P."/>
            <person name="Chovatia M."/>
            <person name="Cooper J."/>
            <person name="Damon W."/>
            <person name="Desjardin D."/>
            <person name="Finy P."/>
            <person name="Geml J."/>
            <person name="Haridas S."/>
            <person name="Hughes K."/>
            <person name="Justo A."/>
            <person name="Karasinski D."/>
            <person name="Kautmanova I."/>
            <person name="Kiss B."/>
            <person name="Kocsube S."/>
            <person name="Kotiranta H."/>
            <person name="LaButti K.M."/>
            <person name="Lechner B.E."/>
            <person name="Liimatainen K."/>
            <person name="Lipzen A."/>
            <person name="Lukacs Z."/>
            <person name="Mihaltcheva S."/>
            <person name="Morgado L.N."/>
            <person name="Niskanen T."/>
            <person name="Noordeloos M.E."/>
            <person name="Ohm R.A."/>
            <person name="Ortiz-Santana B."/>
            <person name="Ovrebo C."/>
            <person name="Racz N."/>
            <person name="Riley R."/>
            <person name="Savchenko A."/>
            <person name="Shiryaev A."/>
            <person name="Soop K."/>
            <person name="Spirin V."/>
            <person name="Szebenyi C."/>
            <person name="Tomsovsky M."/>
            <person name="Tulloss R.E."/>
            <person name="Uehling J."/>
            <person name="Grigoriev I.V."/>
            <person name="Vagvolgyi C."/>
            <person name="Papp T."/>
            <person name="Martin F.M."/>
            <person name="Miettinen O."/>
            <person name="Hibbett D.S."/>
            <person name="Nagy L.G."/>
        </authorList>
    </citation>
    <scope>NUCLEOTIDE SEQUENCE [LARGE SCALE GENOMIC DNA]</scope>
    <source>
        <strain evidence="1 2">FP101781</strain>
    </source>
</reference>
<organism evidence="1 2">
    <name type="scientific">Coprinellus micaceus</name>
    <name type="common">Glistening ink-cap mushroom</name>
    <name type="synonym">Coprinus micaceus</name>
    <dbReference type="NCBI Taxonomy" id="71717"/>
    <lineage>
        <taxon>Eukaryota</taxon>
        <taxon>Fungi</taxon>
        <taxon>Dikarya</taxon>
        <taxon>Basidiomycota</taxon>
        <taxon>Agaricomycotina</taxon>
        <taxon>Agaricomycetes</taxon>
        <taxon>Agaricomycetidae</taxon>
        <taxon>Agaricales</taxon>
        <taxon>Agaricineae</taxon>
        <taxon>Psathyrellaceae</taxon>
        <taxon>Coprinellus</taxon>
    </lineage>
</organism>
<keyword evidence="2" id="KW-1185">Reference proteome</keyword>
<dbReference type="AlphaFoldDB" id="A0A4Y7TYE7"/>
<name>A0A4Y7TYE7_COPMI</name>
<sequence>MELLVDGPVEEIARPESHPIQSGLTQAVSQQLREPPSRVLNDDMMDIDLGVSNECQTLTTLTIQLFDHPKDWHPIKEIVYYTTNGDISLGELHTQLECEEGFEVHILDPRRYRPFHNYQPDIVVAADVEDLVDNGYIRTICRKKKARTER</sequence>
<dbReference type="Proteomes" id="UP000298030">
    <property type="component" value="Unassembled WGS sequence"/>
</dbReference>
<dbReference type="OrthoDB" id="2815938at2759"/>
<evidence type="ECO:0000313" key="1">
    <source>
        <dbReference type="EMBL" id="TEB38599.1"/>
    </source>
</evidence>
<proteinExistence type="predicted"/>
<evidence type="ECO:0000313" key="2">
    <source>
        <dbReference type="Proteomes" id="UP000298030"/>
    </source>
</evidence>